<evidence type="ECO:0000256" key="9">
    <source>
        <dbReference type="SAM" id="MobiDB-lite"/>
    </source>
</evidence>
<keyword evidence="5 10" id="KW-1133">Transmembrane helix</keyword>
<name>A0AAV1VD37_9STRA</name>
<dbReference type="PANTHER" id="PTHR45720:SF10">
    <property type="entry name" value="CHLORIDE CHANNEL PROTEIN 2"/>
    <property type="match status" value="1"/>
</dbReference>
<reference evidence="11" key="1">
    <citation type="submission" date="2024-01" db="EMBL/GenBank/DDBJ databases">
        <authorList>
            <person name="Webb A."/>
        </authorList>
    </citation>
    <scope>NUCLEOTIDE SEQUENCE</scope>
    <source>
        <strain evidence="11">Pm1</strain>
    </source>
</reference>
<evidence type="ECO:0000256" key="4">
    <source>
        <dbReference type="ARBA" id="ARBA00022737"/>
    </source>
</evidence>
<feature type="transmembrane region" description="Helical" evidence="10">
    <location>
        <begin position="228"/>
        <end position="248"/>
    </location>
</feature>
<evidence type="ECO:0000256" key="3">
    <source>
        <dbReference type="ARBA" id="ARBA00022692"/>
    </source>
</evidence>
<evidence type="ECO:0000256" key="5">
    <source>
        <dbReference type="ARBA" id="ARBA00022989"/>
    </source>
</evidence>
<feature type="transmembrane region" description="Helical" evidence="10">
    <location>
        <begin position="254"/>
        <end position="276"/>
    </location>
</feature>
<evidence type="ECO:0000256" key="10">
    <source>
        <dbReference type="SAM" id="Phobius"/>
    </source>
</evidence>
<dbReference type="Gene3D" id="1.10.3080.10">
    <property type="entry name" value="Clc chloride channel"/>
    <property type="match status" value="2"/>
</dbReference>
<comment type="caution">
    <text evidence="11">The sequence shown here is derived from an EMBL/GenBank/DDBJ whole genome shotgun (WGS) entry which is preliminary data.</text>
</comment>
<dbReference type="InterPro" id="IPR014743">
    <property type="entry name" value="Cl-channel_core"/>
</dbReference>
<evidence type="ECO:0000256" key="8">
    <source>
        <dbReference type="ARBA" id="ARBA00023214"/>
    </source>
</evidence>
<feature type="transmembrane region" description="Helical" evidence="10">
    <location>
        <begin position="440"/>
        <end position="462"/>
    </location>
</feature>
<feature type="compositionally biased region" description="Low complexity" evidence="9">
    <location>
        <begin position="1"/>
        <end position="16"/>
    </location>
</feature>
<dbReference type="InterPro" id="IPR046342">
    <property type="entry name" value="CBS_dom_sf"/>
</dbReference>
<dbReference type="InterPro" id="IPR050970">
    <property type="entry name" value="Cl_channel_volt-gated"/>
</dbReference>
<feature type="transmembrane region" description="Helical" evidence="10">
    <location>
        <begin position="297"/>
        <end position="319"/>
    </location>
</feature>
<dbReference type="Gene3D" id="3.10.580.10">
    <property type="entry name" value="CBS-domain"/>
    <property type="match status" value="2"/>
</dbReference>
<feature type="transmembrane region" description="Helical" evidence="10">
    <location>
        <begin position="474"/>
        <end position="497"/>
    </location>
</feature>
<feature type="compositionally biased region" description="Low complexity" evidence="9">
    <location>
        <begin position="635"/>
        <end position="651"/>
    </location>
</feature>
<feature type="transmembrane region" description="Helical" evidence="10">
    <location>
        <begin position="181"/>
        <end position="207"/>
    </location>
</feature>
<evidence type="ECO:0008006" key="13">
    <source>
        <dbReference type="Google" id="ProtNLM"/>
    </source>
</evidence>
<dbReference type="Pfam" id="PF00654">
    <property type="entry name" value="Voltage_CLC"/>
    <property type="match status" value="1"/>
</dbReference>
<dbReference type="GO" id="GO:0005247">
    <property type="term" value="F:voltage-gated chloride channel activity"/>
    <property type="evidence" value="ECO:0007669"/>
    <property type="project" value="TreeGrafter"/>
</dbReference>
<evidence type="ECO:0000256" key="6">
    <source>
        <dbReference type="ARBA" id="ARBA00023065"/>
    </source>
</evidence>
<evidence type="ECO:0000313" key="12">
    <source>
        <dbReference type="Proteomes" id="UP001162060"/>
    </source>
</evidence>
<dbReference type="SUPFAM" id="SSF81340">
    <property type="entry name" value="Clc chloride channel"/>
    <property type="match status" value="1"/>
</dbReference>
<keyword evidence="4" id="KW-0677">Repeat</keyword>
<dbReference type="InterPro" id="IPR001807">
    <property type="entry name" value="ClC"/>
</dbReference>
<feature type="transmembrane region" description="Helical" evidence="10">
    <location>
        <begin position="356"/>
        <end position="378"/>
    </location>
</feature>
<feature type="transmembrane region" description="Helical" evidence="10">
    <location>
        <begin position="138"/>
        <end position="161"/>
    </location>
</feature>
<keyword evidence="8" id="KW-0868">Chloride</keyword>
<feature type="compositionally biased region" description="Polar residues" evidence="9">
    <location>
        <begin position="653"/>
        <end position="663"/>
    </location>
</feature>
<dbReference type="Proteomes" id="UP001162060">
    <property type="component" value="Unassembled WGS sequence"/>
</dbReference>
<organism evidence="11 12">
    <name type="scientific">Peronospora matthiolae</name>
    <dbReference type="NCBI Taxonomy" id="2874970"/>
    <lineage>
        <taxon>Eukaryota</taxon>
        <taxon>Sar</taxon>
        <taxon>Stramenopiles</taxon>
        <taxon>Oomycota</taxon>
        <taxon>Peronosporomycetes</taxon>
        <taxon>Peronosporales</taxon>
        <taxon>Peronosporaceae</taxon>
        <taxon>Peronospora</taxon>
    </lineage>
</organism>
<feature type="region of interest" description="Disordered" evidence="9">
    <location>
        <begin position="1"/>
        <end position="44"/>
    </location>
</feature>
<evidence type="ECO:0000256" key="7">
    <source>
        <dbReference type="ARBA" id="ARBA00023136"/>
    </source>
</evidence>
<accession>A0AAV1VD37</accession>
<keyword evidence="6" id="KW-0406">Ion transport</keyword>
<comment type="subcellular location">
    <subcellularLocation>
        <location evidence="1">Membrane</location>
        <topology evidence="1">Multi-pass membrane protein</topology>
    </subcellularLocation>
</comment>
<keyword evidence="2" id="KW-0813">Transport</keyword>
<gene>
    <name evidence="11" type="ORF">PM001_LOCUS29257</name>
</gene>
<dbReference type="SUPFAM" id="SSF54631">
    <property type="entry name" value="CBS-domain pair"/>
    <property type="match status" value="1"/>
</dbReference>
<evidence type="ECO:0000256" key="1">
    <source>
        <dbReference type="ARBA" id="ARBA00004141"/>
    </source>
</evidence>
<dbReference type="EMBL" id="CAKLBY020000306">
    <property type="protein sequence ID" value="CAK7944107.1"/>
    <property type="molecule type" value="Genomic_DNA"/>
</dbReference>
<proteinExistence type="predicted"/>
<keyword evidence="3 10" id="KW-0812">Transmembrane</keyword>
<feature type="region of interest" description="Disordered" evidence="9">
    <location>
        <begin position="635"/>
        <end position="666"/>
    </location>
</feature>
<sequence length="813" mass="89000">MTSNSRRPCSSSVSYRAGSILRPRLDQTHSTNNGEFRRRSSSPQVCSLQRRADSVMERIMNPQLDRKSPSHGRRYWPRPTRSELPASFDIVLSTASPRYTTQLSTGEKDQSTYAKSLAFDEGLHSVYVADYPRGLRGLFVLVQSPLLLVAIGIFAGSVGLVVDMWSAEIARYYQWVGDHGFGLFVASALFAGGFSALLTQCVCPQAAGSGLPFMKVAISGLSIGKEGPLVMISCVLFGVEVTSHFYLVRTLPRSFFAAIVGALIVGFGAANSRYGLFGNRSIAINADTNAVKGSGDLLCADLCLFALMGIFCGLAGAFFNYTLSILVRARDRFFQPSLSSSPRVAWWNALGKRLGLVLAVTLLSCWLEFYGDSAWFMLHGSPRRILDELFSKHKRIFASDSARKSTTEQSLLLSRSLLTFLPLKCVLTLISILLPVPAGLFTPTFVIGGIFGRLVGEVVRAFDFMSTSYEPFEFAIIGAGAFSSGVTHAISTAVMIMEISHTDGLNLPVSVATLAAYFTAKRFTENVYDVLIVTSNLPRLKKLPKAAYDISAWEVMKDVAEMGVLSADSTYEDALVLLQRSDMDLVFPIVDSLENRFLLATVTRSRLADAVSLCQRQSSMLCPLTTEDLRQPVETSETSSLLLSTSQSASSPIAKTTGDSSGSRAVARGSYGAISSIPRDDNSGRSFDDTVVDGLDELNVHSLRTPIHFAFCRGGKILDWVTNEVCHPSELTVFIDPSPVQLMEMTPMRRVDMLFRMLKLNNVFVARSGKLRGVISLERMMTFLGTTTPYRAPGLLRTLRSLFVRSNGSRPHE</sequence>
<dbReference type="AlphaFoldDB" id="A0AAV1VD37"/>
<dbReference type="PANTHER" id="PTHR45720">
    <property type="entry name" value="CHLORIDE CHANNEL PROTEIN 2"/>
    <property type="match status" value="1"/>
</dbReference>
<dbReference type="GO" id="GO:0016020">
    <property type="term" value="C:membrane"/>
    <property type="evidence" value="ECO:0007669"/>
    <property type="project" value="UniProtKB-SubCell"/>
</dbReference>
<keyword evidence="7 10" id="KW-0472">Membrane</keyword>
<dbReference type="PRINTS" id="PR00762">
    <property type="entry name" value="CLCHANNEL"/>
</dbReference>
<evidence type="ECO:0000313" key="11">
    <source>
        <dbReference type="EMBL" id="CAK7944107.1"/>
    </source>
</evidence>
<evidence type="ECO:0000256" key="2">
    <source>
        <dbReference type="ARBA" id="ARBA00022448"/>
    </source>
</evidence>
<protein>
    <recommendedName>
        <fullName evidence="13">Chloride channel protein</fullName>
    </recommendedName>
</protein>